<keyword evidence="5" id="KW-1185">Reference proteome</keyword>
<dbReference type="InterPro" id="IPR029045">
    <property type="entry name" value="ClpP/crotonase-like_dom_sf"/>
</dbReference>
<proteinExistence type="predicted"/>
<dbReference type="Pfam" id="PF03572">
    <property type="entry name" value="Peptidase_S41"/>
    <property type="match status" value="1"/>
</dbReference>
<organism evidence="4 5">
    <name type="scientific">Aulographum hederae CBS 113979</name>
    <dbReference type="NCBI Taxonomy" id="1176131"/>
    <lineage>
        <taxon>Eukaryota</taxon>
        <taxon>Fungi</taxon>
        <taxon>Dikarya</taxon>
        <taxon>Ascomycota</taxon>
        <taxon>Pezizomycotina</taxon>
        <taxon>Dothideomycetes</taxon>
        <taxon>Pleosporomycetidae</taxon>
        <taxon>Aulographales</taxon>
        <taxon>Aulographaceae</taxon>
    </lineage>
</organism>
<protein>
    <submittedName>
        <fullName evidence="4">Uncharacterized protein</fullName>
    </submittedName>
</protein>
<dbReference type="EMBL" id="ML977141">
    <property type="protein sequence ID" value="KAF1990657.1"/>
    <property type="molecule type" value="Genomic_DNA"/>
</dbReference>
<gene>
    <name evidence="4" type="ORF">K402DRAFT_410136</name>
</gene>
<dbReference type="Pfam" id="PF23658">
    <property type="entry name" value="PDZ_CPAF_rel"/>
    <property type="match status" value="1"/>
</dbReference>
<dbReference type="InterPro" id="IPR056186">
    <property type="entry name" value="PDZ_CPAF-rel"/>
</dbReference>
<sequence>MSLPTVAAKLAYDCISAVALNVSAANDLVDSLKPFVDWQSTIKVLADPPAEYVKKVQPAVDIFGGLDKIKADVGSGAIESEYGFGVRLYDLIQSAHDGHFVYVPDTIGSVFNWGRPLSLVSVSEDGVKLPAVFVFEDFLAAAGGPVATSVNTAISQGIGQIQAAGLEWSPSPITEINGKPAAEYLMEWSQHDSLHDRDALYNDLFYSIPQAVQEGEGSAVGTFAGGGRGRWVYPDAETALTFANGSTRTYENFASIQISFDGLDSPEKLKGIFSSIPDAGLDLTGSPFGMNPTTGGPNSMPMPGTGGQQGAAGAPLKPAADPVPAAGGATGPPGYPPPTIRTSDSSVAGYYLDTAAGPVTQPDAAFSEVAVLSVQNFLAEDFKDTVMKFLNASTTNDKKTKLVIDLSANGGGNIILAYELFKHFAPDMDPFGGTRFRATEAFNTMGAYTSEMLKPGNTKTALFGGTIMQQYKELIFNYQNDIDSVGKKFVSWPSKDGPHTAQGDNFTSIIRWDLNDAALVASLGFSVAGYAGAPKPHKTFDPRDVVILTDGYCASTCATFVEFARQHLKMKTVAIGGRPIVGAMQTVGGVKGANVYGFSDIQNWITSLFMAGNEATKKDLMKTSLSKYNTMLPFLRSPYDISPSVNARDNIRQNDSLALPTQFMYEAADCRLLYTPQMIFDTTVTWRAVADAVWGSAGGKTKCVDGGFGMPGLLPSGPLMGGMMGATQGTRGVATKGARVPGLETGALGGFGKSLGLRTRPTKKGDGYMMP</sequence>
<dbReference type="AlphaFoldDB" id="A0A6G1HC73"/>
<reference evidence="4" key="1">
    <citation type="journal article" date="2020" name="Stud. Mycol.">
        <title>101 Dothideomycetes genomes: a test case for predicting lifestyles and emergence of pathogens.</title>
        <authorList>
            <person name="Haridas S."/>
            <person name="Albert R."/>
            <person name="Binder M."/>
            <person name="Bloem J."/>
            <person name="Labutti K."/>
            <person name="Salamov A."/>
            <person name="Andreopoulos B."/>
            <person name="Baker S."/>
            <person name="Barry K."/>
            <person name="Bills G."/>
            <person name="Bluhm B."/>
            <person name="Cannon C."/>
            <person name="Castanera R."/>
            <person name="Culley D."/>
            <person name="Daum C."/>
            <person name="Ezra D."/>
            <person name="Gonzalez J."/>
            <person name="Henrissat B."/>
            <person name="Kuo A."/>
            <person name="Liang C."/>
            <person name="Lipzen A."/>
            <person name="Lutzoni F."/>
            <person name="Magnuson J."/>
            <person name="Mondo S."/>
            <person name="Nolan M."/>
            <person name="Ohm R."/>
            <person name="Pangilinan J."/>
            <person name="Park H.-J."/>
            <person name="Ramirez L."/>
            <person name="Alfaro M."/>
            <person name="Sun H."/>
            <person name="Tritt A."/>
            <person name="Yoshinaga Y."/>
            <person name="Zwiers L.-H."/>
            <person name="Turgeon B."/>
            <person name="Goodwin S."/>
            <person name="Spatafora J."/>
            <person name="Crous P."/>
            <person name="Grigoriev I."/>
        </authorList>
    </citation>
    <scope>NUCLEOTIDE SEQUENCE</scope>
    <source>
        <strain evidence="4">CBS 113979</strain>
    </source>
</reference>
<evidence type="ECO:0000259" key="2">
    <source>
        <dbReference type="Pfam" id="PF03572"/>
    </source>
</evidence>
<dbReference type="InterPro" id="IPR052766">
    <property type="entry name" value="S41A_metabolite_peptidase"/>
</dbReference>
<accession>A0A6G1HC73</accession>
<feature type="region of interest" description="Disordered" evidence="1">
    <location>
        <begin position="288"/>
        <end position="340"/>
    </location>
</feature>
<dbReference type="GO" id="GO:0006508">
    <property type="term" value="P:proteolysis"/>
    <property type="evidence" value="ECO:0007669"/>
    <property type="project" value="InterPro"/>
</dbReference>
<dbReference type="Proteomes" id="UP000800041">
    <property type="component" value="Unassembled WGS sequence"/>
</dbReference>
<feature type="domain" description="CPAF-like PDZ" evidence="3">
    <location>
        <begin position="113"/>
        <end position="260"/>
    </location>
</feature>
<dbReference type="PANTHER" id="PTHR37049">
    <property type="entry name" value="PEPTIDASE S41 FAMILY PROTEIN"/>
    <property type="match status" value="1"/>
</dbReference>
<dbReference type="PANTHER" id="PTHR37049:SF4">
    <property type="entry name" value="RHODANESE DOMAIN-CONTAINING PROTEIN"/>
    <property type="match status" value="1"/>
</dbReference>
<dbReference type="Gene3D" id="3.90.226.10">
    <property type="entry name" value="2-enoyl-CoA Hydratase, Chain A, domain 1"/>
    <property type="match status" value="1"/>
</dbReference>
<dbReference type="OrthoDB" id="27214at2759"/>
<evidence type="ECO:0000313" key="4">
    <source>
        <dbReference type="EMBL" id="KAF1990657.1"/>
    </source>
</evidence>
<feature type="compositionally biased region" description="Low complexity" evidence="1">
    <location>
        <begin position="311"/>
        <end position="327"/>
    </location>
</feature>
<dbReference type="InterPro" id="IPR005151">
    <property type="entry name" value="Tail-specific_protease"/>
</dbReference>
<feature type="domain" description="Tail specific protease" evidence="2">
    <location>
        <begin position="369"/>
        <end position="570"/>
    </location>
</feature>
<evidence type="ECO:0000256" key="1">
    <source>
        <dbReference type="SAM" id="MobiDB-lite"/>
    </source>
</evidence>
<name>A0A6G1HC73_9PEZI</name>
<dbReference type="SUPFAM" id="SSF52096">
    <property type="entry name" value="ClpP/crotonase"/>
    <property type="match status" value="1"/>
</dbReference>
<evidence type="ECO:0000259" key="3">
    <source>
        <dbReference type="Pfam" id="PF23658"/>
    </source>
</evidence>
<evidence type="ECO:0000313" key="5">
    <source>
        <dbReference type="Proteomes" id="UP000800041"/>
    </source>
</evidence>
<dbReference type="GO" id="GO:0008236">
    <property type="term" value="F:serine-type peptidase activity"/>
    <property type="evidence" value="ECO:0007669"/>
    <property type="project" value="InterPro"/>
</dbReference>